<gene>
    <name evidence="2" type="ORF">S03H2_17937</name>
</gene>
<feature type="transmembrane region" description="Helical" evidence="1">
    <location>
        <begin position="12"/>
        <end position="29"/>
    </location>
</feature>
<organism evidence="2">
    <name type="scientific">marine sediment metagenome</name>
    <dbReference type="NCBI Taxonomy" id="412755"/>
    <lineage>
        <taxon>unclassified sequences</taxon>
        <taxon>metagenomes</taxon>
        <taxon>ecological metagenomes</taxon>
    </lineage>
</organism>
<keyword evidence="1" id="KW-0472">Membrane</keyword>
<evidence type="ECO:0000256" key="1">
    <source>
        <dbReference type="SAM" id="Phobius"/>
    </source>
</evidence>
<feature type="transmembrane region" description="Helical" evidence="1">
    <location>
        <begin position="60"/>
        <end position="80"/>
    </location>
</feature>
<comment type="caution">
    <text evidence="2">The sequence shown here is derived from an EMBL/GenBank/DDBJ whole genome shotgun (WGS) entry which is preliminary data.</text>
</comment>
<protein>
    <recommendedName>
        <fullName evidence="3">DUF1616 domain-containing protein</fullName>
    </recommendedName>
</protein>
<sequence length="81" mass="9443">MNLTRNKIFSGILILWLITSILVLLNIQFLYFRAIFSFIFLTIIPGLLIMLMLKIRKIGFWEYFVYSIGLSVTFLMFGGIA</sequence>
<evidence type="ECO:0008006" key="3">
    <source>
        <dbReference type="Google" id="ProtNLM"/>
    </source>
</evidence>
<name>X1ENH1_9ZZZZ</name>
<dbReference type="EMBL" id="BARU01009280">
    <property type="protein sequence ID" value="GAH34936.1"/>
    <property type="molecule type" value="Genomic_DNA"/>
</dbReference>
<keyword evidence="1" id="KW-1133">Transmembrane helix</keyword>
<proteinExistence type="predicted"/>
<dbReference type="AlphaFoldDB" id="X1ENH1"/>
<keyword evidence="1" id="KW-0812">Transmembrane</keyword>
<feature type="transmembrane region" description="Helical" evidence="1">
    <location>
        <begin position="35"/>
        <end position="53"/>
    </location>
</feature>
<reference evidence="2" key="1">
    <citation type="journal article" date="2014" name="Front. Microbiol.">
        <title>High frequency of phylogenetically diverse reductive dehalogenase-homologous genes in deep subseafloor sedimentary metagenomes.</title>
        <authorList>
            <person name="Kawai M."/>
            <person name="Futagami T."/>
            <person name="Toyoda A."/>
            <person name="Takaki Y."/>
            <person name="Nishi S."/>
            <person name="Hori S."/>
            <person name="Arai W."/>
            <person name="Tsubouchi T."/>
            <person name="Morono Y."/>
            <person name="Uchiyama I."/>
            <person name="Ito T."/>
            <person name="Fujiyama A."/>
            <person name="Inagaki F."/>
            <person name="Takami H."/>
        </authorList>
    </citation>
    <scope>NUCLEOTIDE SEQUENCE</scope>
    <source>
        <strain evidence="2">Expedition CK06-06</strain>
    </source>
</reference>
<evidence type="ECO:0000313" key="2">
    <source>
        <dbReference type="EMBL" id="GAH34936.1"/>
    </source>
</evidence>
<accession>X1ENH1</accession>
<feature type="non-terminal residue" evidence="2">
    <location>
        <position position="81"/>
    </location>
</feature>